<dbReference type="CDD" id="cd00383">
    <property type="entry name" value="trans_reg_C"/>
    <property type="match status" value="1"/>
</dbReference>
<dbReference type="PROSITE" id="PS51755">
    <property type="entry name" value="OMPR_PHOB"/>
    <property type="match status" value="1"/>
</dbReference>
<name>A0A1C6UU19_9ACTN</name>
<dbReference type="PANTHER" id="PTHR35807">
    <property type="entry name" value="TRANSCRIPTIONAL REGULATOR REDD-RELATED"/>
    <property type="match status" value="1"/>
</dbReference>
<evidence type="ECO:0000256" key="2">
    <source>
        <dbReference type="ARBA" id="ARBA00023015"/>
    </source>
</evidence>
<protein>
    <submittedName>
        <fullName evidence="8">Predicted ATPase</fullName>
    </submittedName>
</protein>
<gene>
    <name evidence="8" type="ORF">GA0070617_3557</name>
</gene>
<evidence type="ECO:0000256" key="5">
    <source>
        <dbReference type="PROSITE-ProRule" id="PRU01091"/>
    </source>
</evidence>
<keyword evidence="2" id="KW-0805">Transcription regulation</keyword>
<dbReference type="PANTHER" id="PTHR35807:SF1">
    <property type="entry name" value="TRANSCRIPTIONAL REGULATOR REDD"/>
    <property type="match status" value="1"/>
</dbReference>
<reference evidence="8 9" key="1">
    <citation type="submission" date="2016-06" db="EMBL/GenBank/DDBJ databases">
        <authorList>
            <person name="Kjaerup R.B."/>
            <person name="Dalgaard T.S."/>
            <person name="Juul-Madsen H.R."/>
        </authorList>
    </citation>
    <scope>NUCLEOTIDE SEQUENCE [LARGE SCALE GENOMIC DNA]</scope>
    <source>
        <strain evidence="8 9">DSM 45577</strain>
    </source>
</reference>
<dbReference type="GO" id="GO:0000160">
    <property type="term" value="P:phosphorelay signal transduction system"/>
    <property type="evidence" value="ECO:0007669"/>
    <property type="project" value="InterPro"/>
</dbReference>
<dbReference type="Gene3D" id="1.25.40.10">
    <property type="entry name" value="Tetratricopeptide repeat domain"/>
    <property type="match status" value="1"/>
</dbReference>
<dbReference type="CDD" id="cd15831">
    <property type="entry name" value="BTAD"/>
    <property type="match status" value="1"/>
</dbReference>
<evidence type="ECO:0000313" key="9">
    <source>
        <dbReference type="Proteomes" id="UP000198937"/>
    </source>
</evidence>
<dbReference type="InterPro" id="IPR036388">
    <property type="entry name" value="WH-like_DNA-bd_sf"/>
</dbReference>
<feature type="domain" description="OmpR/PhoB-type" evidence="7">
    <location>
        <begin position="1"/>
        <end position="104"/>
    </location>
</feature>
<dbReference type="SUPFAM" id="SSF46894">
    <property type="entry name" value="C-terminal effector domain of the bipartite response regulators"/>
    <property type="match status" value="1"/>
</dbReference>
<dbReference type="Pfam" id="PF00486">
    <property type="entry name" value="Trans_reg_C"/>
    <property type="match status" value="1"/>
</dbReference>
<dbReference type="SUPFAM" id="SSF48452">
    <property type="entry name" value="TPR-like"/>
    <property type="match status" value="1"/>
</dbReference>
<evidence type="ECO:0000256" key="4">
    <source>
        <dbReference type="ARBA" id="ARBA00023163"/>
    </source>
</evidence>
<feature type="DNA-binding region" description="OmpR/PhoB-type" evidence="5">
    <location>
        <begin position="1"/>
        <end position="104"/>
    </location>
</feature>
<comment type="similarity">
    <text evidence="1">Belongs to the AfsR/DnrI/RedD regulatory family.</text>
</comment>
<dbReference type="SUPFAM" id="SSF52540">
    <property type="entry name" value="P-loop containing nucleoside triphosphate hydrolases"/>
    <property type="match status" value="1"/>
</dbReference>
<accession>A0A1C6UU19</accession>
<dbReference type="Pfam" id="PF03704">
    <property type="entry name" value="BTAD"/>
    <property type="match status" value="1"/>
</dbReference>
<dbReference type="GO" id="GO:0003677">
    <property type="term" value="F:DNA binding"/>
    <property type="evidence" value="ECO:0007669"/>
    <property type="project" value="UniProtKB-UniRule"/>
</dbReference>
<dbReference type="RefSeq" id="WP_091439309.1">
    <property type="nucleotide sequence ID" value="NZ_BMMJ01000013.1"/>
</dbReference>
<proteinExistence type="inferred from homology"/>
<dbReference type="Proteomes" id="UP000198937">
    <property type="component" value="Unassembled WGS sequence"/>
</dbReference>
<dbReference type="InterPro" id="IPR011990">
    <property type="entry name" value="TPR-like_helical_dom_sf"/>
</dbReference>
<evidence type="ECO:0000259" key="7">
    <source>
        <dbReference type="PROSITE" id="PS51755"/>
    </source>
</evidence>
<dbReference type="InterPro" id="IPR001867">
    <property type="entry name" value="OmpR/PhoB-type_DNA-bd"/>
</dbReference>
<dbReference type="OrthoDB" id="33864at2"/>
<dbReference type="InterPro" id="IPR005158">
    <property type="entry name" value="BTAD"/>
</dbReference>
<keyword evidence="3 5" id="KW-0238">DNA-binding</keyword>
<dbReference type="SMART" id="SM00862">
    <property type="entry name" value="Trans_reg_C"/>
    <property type="match status" value="1"/>
</dbReference>
<dbReference type="EMBL" id="FMIA01000002">
    <property type="protein sequence ID" value="SCL57545.1"/>
    <property type="molecule type" value="Genomic_DNA"/>
</dbReference>
<organism evidence="8 9">
    <name type="scientific">Micromonospora yangpuensis</name>
    <dbReference type="NCBI Taxonomy" id="683228"/>
    <lineage>
        <taxon>Bacteria</taxon>
        <taxon>Bacillati</taxon>
        <taxon>Actinomycetota</taxon>
        <taxon>Actinomycetes</taxon>
        <taxon>Micromonosporales</taxon>
        <taxon>Micromonosporaceae</taxon>
        <taxon>Micromonospora</taxon>
    </lineage>
</organism>
<keyword evidence="4" id="KW-0804">Transcription</keyword>
<dbReference type="Gene3D" id="1.10.10.10">
    <property type="entry name" value="Winged helix-like DNA-binding domain superfamily/Winged helix DNA-binding domain"/>
    <property type="match status" value="1"/>
</dbReference>
<feature type="region of interest" description="Disordered" evidence="6">
    <location>
        <begin position="608"/>
        <end position="630"/>
    </location>
</feature>
<dbReference type="InterPro" id="IPR051677">
    <property type="entry name" value="AfsR-DnrI-RedD_regulator"/>
</dbReference>
<dbReference type="SMART" id="SM01043">
    <property type="entry name" value="BTAD"/>
    <property type="match status" value="1"/>
</dbReference>
<dbReference type="InterPro" id="IPR027417">
    <property type="entry name" value="P-loop_NTPase"/>
</dbReference>
<dbReference type="STRING" id="683228.GA0070617_3557"/>
<dbReference type="AlphaFoldDB" id="A0A1C6UU19"/>
<evidence type="ECO:0000256" key="6">
    <source>
        <dbReference type="SAM" id="MobiDB-lite"/>
    </source>
</evidence>
<keyword evidence="9" id="KW-1185">Reference proteome</keyword>
<evidence type="ECO:0000313" key="8">
    <source>
        <dbReference type="EMBL" id="SCL57545.1"/>
    </source>
</evidence>
<dbReference type="Gene3D" id="3.40.50.300">
    <property type="entry name" value="P-loop containing nucleotide triphosphate hydrolases"/>
    <property type="match status" value="1"/>
</dbReference>
<sequence>MEDASRKLRITVLGSVRAYHGDQEIALGPPRQRAVFAYLALHAGEPVGSEALSSAIWGGRPPRRVEELIRTYIARLRCALEPDTPPRFRTNVIASVSGGYRLKADADRVDAVRFGRLTATARVLAEAEDESRAFECYGQAMQLWRDPLLTELGVGLWPDSREVESLRRDWLVAGLAYTTIGLRLGQAAVVLPHAERMAAAEPLEEAVQAAYFSALVHTGQRAAALHHYDQVRARLRTELGVEPGPELATVYDSFLHEQPATSAPPVPGAAGLARSPWFGPGPTVGPLVGRRLEVGTIADSLATNRLLTVVGPPGCGKSAVGLAVAERVQGAFPAGVVVLELAETTNRAALSACLAETVGGPASADPVQVLGDGPRLLVLDNVEHLADTVAAVVHDVVRGCRAVSVLVTSRQPLALPGEAVRRIGPLPLPAADGLSVVEDNAGVRFFVQRAAQVCPGFQLRATNAAAVAWICHQLDGLPLALELAAACLYTDSLTELLRRVADPLHRLHPHRRGYPVHHRSLYLALRRSVDCLGPRERRLLLLLGTGPREFTLDEVRRRWAATATDSTDAVPGLLDRLTSQSLLARRTGPRGVRYQMLRLVHRMAATQAAERHAAGDRRARPLSGGTGHQL</sequence>
<dbReference type="InterPro" id="IPR016032">
    <property type="entry name" value="Sig_transdc_resp-reg_C-effctor"/>
</dbReference>
<evidence type="ECO:0000256" key="1">
    <source>
        <dbReference type="ARBA" id="ARBA00005820"/>
    </source>
</evidence>
<feature type="compositionally biased region" description="Basic and acidic residues" evidence="6">
    <location>
        <begin position="609"/>
        <end position="619"/>
    </location>
</feature>
<dbReference type="GO" id="GO:0006355">
    <property type="term" value="P:regulation of DNA-templated transcription"/>
    <property type="evidence" value="ECO:0007669"/>
    <property type="project" value="InterPro"/>
</dbReference>
<evidence type="ECO:0000256" key="3">
    <source>
        <dbReference type="ARBA" id="ARBA00023125"/>
    </source>
</evidence>